<evidence type="ECO:0000256" key="3">
    <source>
        <dbReference type="ARBA" id="ARBA00022729"/>
    </source>
</evidence>
<dbReference type="AlphaFoldDB" id="A0A9B0TB63"/>
<dbReference type="PROSITE" id="PS50835">
    <property type="entry name" value="IG_LIKE"/>
    <property type="match status" value="3"/>
</dbReference>
<sequence>MLLRLLLLICASLCERIELFLKPSPSSPIEGNSMTLTCEFQRPPQASDIQFQFCFFRDGETLGSAWNSVPELQLLPMWTEDSGFYWCEAKTVKTRITRSRMIQINVQRVPVSDVSLEAQPSGGQVVEGKKLVFVCSVAKGTGNITFIWYKGTIGLKLGTKTQRSSTAEFEILMARESDTEQYYCAAENGYGPRISGLVSITVRIPVSHPVLILRTTGAQAMVGDMVELHCETPKGSPPILYQFYHKDVILESSWASLRGGVSFNLSLTIEHSGNYFCKASNDLGMKRSEIVSLNITVPTENRMELLTSGVIKGLLGILVPSTMVLLFCYWLKRKTGRRSARDPLRSPPSPLPQEAMYLNSSTSVPPHSMYENVNVVSGDDVYSLVYSTQQEQKSTAGETWGVNLCLTLSIIETLKNQRLCIAELLLLLLELTMSIADSWCGTVSIYSKLKKAPVTDVDYENDM</sequence>
<dbReference type="PANTHER" id="PTHR11481">
    <property type="entry name" value="IMMUNOGLOBULIN FC RECEPTOR"/>
    <property type="match status" value="1"/>
</dbReference>
<comment type="subcellular location">
    <subcellularLocation>
        <location evidence="1">Cell membrane</location>
    </subcellularLocation>
</comment>
<keyword evidence="2" id="KW-1003">Cell membrane</keyword>
<dbReference type="FunFam" id="2.60.40.10:FF:000357">
    <property type="entry name" value="Fc receptor like 1"/>
    <property type="match status" value="1"/>
</dbReference>
<evidence type="ECO:0000256" key="2">
    <source>
        <dbReference type="ARBA" id="ARBA00022475"/>
    </source>
</evidence>
<evidence type="ECO:0000256" key="1">
    <source>
        <dbReference type="ARBA" id="ARBA00004236"/>
    </source>
</evidence>
<dbReference type="Pfam" id="PF13895">
    <property type="entry name" value="Ig_2"/>
    <property type="match status" value="1"/>
</dbReference>
<evidence type="ECO:0000313" key="12">
    <source>
        <dbReference type="RefSeq" id="XP_006861803.1"/>
    </source>
</evidence>
<keyword evidence="8" id="KW-1133">Transmembrane helix</keyword>
<evidence type="ECO:0000256" key="6">
    <source>
        <dbReference type="ARBA" id="ARBA00023180"/>
    </source>
</evidence>
<keyword evidence="5" id="KW-1015">Disulfide bond</keyword>
<dbReference type="SUPFAM" id="SSF48726">
    <property type="entry name" value="Immunoglobulin"/>
    <property type="match status" value="3"/>
</dbReference>
<organism evidence="11 12">
    <name type="scientific">Chrysochloris asiatica</name>
    <name type="common">Cape golden mole</name>
    <dbReference type="NCBI Taxonomy" id="185453"/>
    <lineage>
        <taxon>Eukaryota</taxon>
        <taxon>Metazoa</taxon>
        <taxon>Chordata</taxon>
        <taxon>Craniata</taxon>
        <taxon>Vertebrata</taxon>
        <taxon>Euteleostomi</taxon>
        <taxon>Mammalia</taxon>
        <taxon>Eutheria</taxon>
        <taxon>Afrotheria</taxon>
        <taxon>Chrysochloridae</taxon>
        <taxon>Chrysochlorinae</taxon>
        <taxon>Chrysochloris</taxon>
    </lineage>
</organism>
<evidence type="ECO:0000256" key="5">
    <source>
        <dbReference type="ARBA" id="ARBA00023157"/>
    </source>
</evidence>
<dbReference type="InterPro" id="IPR050488">
    <property type="entry name" value="Ig_Fc_receptor"/>
</dbReference>
<feature type="chain" id="PRO_5038579599" evidence="9">
    <location>
        <begin position="17"/>
        <end position="463"/>
    </location>
</feature>
<dbReference type="Pfam" id="PF13927">
    <property type="entry name" value="Ig_3"/>
    <property type="match status" value="1"/>
</dbReference>
<dbReference type="Gene3D" id="2.60.40.10">
    <property type="entry name" value="Immunoglobulins"/>
    <property type="match status" value="3"/>
</dbReference>
<dbReference type="CDD" id="cd00096">
    <property type="entry name" value="Ig"/>
    <property type="match status" value="1"/>
</dbReference>
<feature type="signal peptide" evidence="9">
    <location>
        <begin position="1"/>
        <end position="16"/>
    </location>
</feature>
<gene>
    <name evidence="12" type="primary">FCRL1</name>
</gene>
<dbReference type="Proteomes" id="UP000504623">
    <property type="component" value="Unplaced"/>
</dbReference>
<keyword evidence="11" id="KW-1185">Reference proteome</keyword>
<evidence type="ECO:0000256" key="9">
    <source>
        <dbReference type="SAM" id="SignalP"/>
    </source>
</evidence>
<protein>
    <submittedName>
        <fullName evidence="12">Fc receptor-like protein 1</fullName>
    </submittedName>
</protein>
<dbReference type="InterPro" id="IPR003599">
    <property type="entry name" value="Ig_sub"/>
</dbReference>
<dbReference type="GO" id="GO:0009897">
    <property type="term" value="C:external side of plasma membrane"/>
    <property type="evidence" value="ECO:0007669"/>
    <property type="project" value="TreeGrafter"/>
</dbReference>
<feature type="transmembrane region" description="Helical" evidence="8">
    <location>
        <begin position="310"/>
        <end position="331"/>
    </location>
</feature>
<proteinExistence type="predicted"/>
<evidence type="ECO:0000259" key="10">
    <source>
        <dbReference type="PROSITE" id="PS50835"/>
    </source>
</evidence>
<dbReference type="InterPro" id="IPR003598">
    <property type="entry name" value="Ig_sub2"/>
</dbReference>
<dbReference type="InterPro" id="IPR013783">
    <property type="entry name" value="Ig-like_fold"/>
</dbReference>
<dbReference type="InterPro" id="IPR036179">
    <property type="entry name" value="Ig-like_dom_sf"/>
</dbReference>
<name>A0A9B0TB63_CHRAS</name>
<accession>A0A9B0TB63</accession>
<dbReference type="GeneID" id="102823570"/>
<reference evidence="12" key="1">
    <citation type="submission" date="2025-08" db="UniProtKB">
        <authorList>
            <consortium name="RefSeq"/>
        </authorList>
    </citation>
    <scope>IDENTIFICATION</scope>
    <source>
        <tissue evidence="12">Spleen</tissue>
    </source>
</reference>
<dbReference type="InterPro" id="IPR007110">
    <property type="entry name" value="Ig-like_dom"/>
</dbReference>
<evidence type="ECO:0000313" key="11">
    <source>
        <dbReference type="Proteomes" id="UP000504623"/>
    </source>
</evidence>
<dbReference type="PANTHER" id="PTHR11481:SF117">
    <property type="entry name" value="FC RECEPTOR-LIKE PROTEIN 1"/>
    <property type="match status" value="1"/>
</dbReference>
<keyword evidence="4 8" id="KW-0472">Membrane</keyword>
<keyword evidence="3 9" id="KW-0732">Signal</keyword>
<dbReference type="CTD" id="115350"/>
<dbReference type="GO" id="GO:0006955">
    <property type="term" value="P:immune response"/>
    <property type="evidence" value="ECO:0007669"/>
    <property type="project" value="TreeGrafter"/>
</dbReference>
<keyword evidence="6" id="KW-0325">Glycoprotein</keyword>
<evidence type="ECO:0000256" key="8">
    <source>
        <dbReference type="SAM" id="Phobius"/>
    </source>
</evidence>
<feature type="domain" description="Ig-like" evidence="10">
    <location>
        <begin position="110"/>
        <end position="201"/>
    </location>
</feature>
<feature type="domain" description="Ig-like" evidence="10">
    <location>
        <begin position="209"/>
        <end position="292"/>
    </location>
</feature>
<feature type="domain" description="Ig-like" evidence="10">
    <location>
        <begin position="15"/>
        <end position="97"/>
    </location>
</feature>
<evidence type="ECO:0000256" key="4">
    <source>
        <dbReference type="ARBA" id="ARBA00023136"/>
    </source>
</evidence>
<dbReference type="GO" id="GO:0007166">
    <property type="term" value="P:cell surface receptor signaling pathway"/>
    <property type="evidence" value="ECO:0007669"/>
    <property type="project" value="TreeGrafter"/>
</dbReference>
<keyword evidence="8" id="KW-0812">Transmembrane</keyword>
<dbReference type="GO" id="GO:0004888">
    <property type="term" value="F:transmembrane signaling receptor activity"/>
    <property type="evidence" value="ECO:0007669"/>
    <property type="project" value="TreeGrafter"/>
</dbReference>
<dbReference type="SMART" id="SM00409">
    <property type="entry name" value="IG"/>
    <property type="match status" value="3"/>
</dbReference>
<dbReference type="SMART" id="SM00408">
    <property type="entry name" value="IGc2"/>
    <property type="match status" value="3"/>
</dbReference>
<dbReference type="RefSeq" id="XP_006861803.1">
    <property type="nucleotide sequence ID" value="XM_006861741.1"/>
</dbReference>
<evidence type="ECO:0000256" key="7">
    <source>
        <dbReference type="ARBA" id="ARBA00023319"/>
    </source>
</evidence>
<dbReference type="OrthoDB" id="10039395at2759"/>
<keyword evidence="7" id="KW-0393">Immunoglobulin domain</keyword>